<organism evidence="3 4">
    <name type="scientific">Aeoliella mucimassa</name>
    <dbReference type="NCBI Taxonomy" id="2527972"/>
    <lineage>
        <taxon>Bacteria</taxon>
        <taxon>Pseudomonadati</taxon>
        <taxon>Planctomycetota</taxon>
        <taxon>Planctomycetia</taxon>
        <taxon>Pirellulales</taxon>
        <taxon>Lacipirellulaceae</taxon>
        <taxon>Aeoliella</taxon>
    </lineage>
</organism>
<evidence type="ECO:0000313" key="4">
    <source>
        <dbReference type="Proteomes" id="UP000315750"/>
    </source>
</evidence>
<proteinExistence type="predicted"/>
<sequence length="616" mass="67425">MHFTDEQKKEAKLHYDETLMVNRRGFLKGISAAAATSAAGLGGAYFAYGKVEEPLRVGIIGTGDEGNVLIGALNPEFIDVKAICDIRPSNVWRAFNGDWPNEKGQPARPGLLSVYGKSRNWKTEDDARKEVKVYTEGYNQLLEDDEIEAVIIALPLWLHAPCAIDAMLAGKHVLTEKLMAHSVGECKEMARVAADTGKLLATGHQRHYSVLYANAVDTIQQGVIGDIHHIRAQWHRTADSWRPSLPEPKDEFWYRDFDIGLRELRKQTAEAKKTGDKKAVAAAQAAEEAFIDLHGVVSKHKSVKSRVDNPSITGKEKEGWIKCLTQLDKIIEDAGVNAASYGYQSHSLPGGYNCSPLEELIRWRLWNRTGGGLMAELGSHQLDASGIFISAQFKGHVKVHPLSVTGVGGRHLYPENRDIDDHVYCTFEYPGKGYFEDDDPTRPVADPNKKVVVTYSSINGNGYGGYGEVVMGTDGTLILEKESETYLIGGKKPTNVKVDRDAVVDSYETGGGGAVAAAAPKDISRGYQEEIEHWAWCIKNNKPAETLHCHPKVAMADAIIALTSNMAMEQQQKIGFDPAWFDIDNDAVPTGPTPRKASDIGKSNFGAPQAGSDNVA</sequence>
<dbReference type="InterPro" id="IPR050463">
    <property type="entry name" value="Gfo/Idh/MocA_oxidrdct_glycsds"/>
</dbReference>
<dbReference type="GO" id="GO:0000166">
    <property type="term" value="F:nucleotide binding"/>
    <property type="evidence" value="ECO:0007669"/>
    <property type="project" value="InterPro"/>
</dbReference>
<dbReference type="NCBIfam" id="TIGR01409">
    <property type="entry name" value="TAT_signal_seq"/>
    <property type="match status" value="1"/>
</dbReference>
<feature type="region of interest" description="Disordered" evidence="1">
    <location>
        <begin position="585"/>
        <end position="616"/>
    </location>
</feature>
<protein>
    <submittedName>
        <fullName evidence="3">Glucose--fructose oxidoreductase</fullName>
        <ecNumber evidence="3">1.1.99.28</ecNumber>
    </submittedName>
</protein>
<accession>A0A518APZ9</accession>
<dbReference type="PROSITE" id="PS51318">
    <property type="entry name" value="TAT"/>
    <property type="match status" value="1"/>
</dbReference>
<keyword evidence="4" id="KW-1185">Reference proteome</keyword>
<dbReference type="SUPFAM" id="SSF51735">
    <property type="entry name" value="NAD(P)-binding Rossmann-fold domains"/>
    <property type="match status" value="1"/>
</dbReference>
<gene>
    <name evidence="3" type="primary">gfo_2</name>
    <name evidence="3" type="ORF">Pan181_30220</name>
</gene>
<dbReference type="InterPro" id="IPR036291">
    <property type="entry name" value="NAD(P)-bd_dom_sf"/>
</dbReference>
<dbReference type="GO" id="GO:0047061">
    <property type="term" value="F:glucose-fructose oxidoreductase activity"/>
    <property type="evidence" value="ECO:0007669"/>
    <property type="project" value="UniProtKB-EC"/>
</dbReference>
<dbReference type="RefSeq" id="WP_231943598.1">
    <property type="nucleotide sequence ID" value="NZ_CP036278.1"/>
</dbReference>
<name>A0A518APZ9_9BACT</name>
<dbReference type="InterPro" id="IPR019546">
    <property type="entry name" value="TAT_signal_bac_arc"/>
</dbReference>
<dbReference type="KEGG" id="amuc:Pan181_30220"/>
<dbReference type="InterPro" id="IPR006311">
    <property type="entry name" value="TAT_signal"/>
</dbReference>
<keyword evidence="3" id="KW-0560">Oxidoreductase</keyword>
<dbReference type="Pfam" id="PF01408">
    <property type="entry name" value="GFO_IDH_MocA"/>
    <property type="match status" value="1"/>
</dbReference>
<evidence type="ECO:0000313" key="3">
    <source>
        <dbReference type="EMBL" id="QDU56810.1"/>
    </source>
</evidence>
<dbReference type="SUPFAM" id="SSF55347">
    <property type="entry name" value="Glyceraldehyde-3-phosphate dehydrogenase-like, C-terminal domain"/>
    <property type="match status" value="1"/>
</dbReference>
<dbReference type="Gene3D" id="3.40.50.720">
    <property type="entry name" value="NAD(P)-binding Rossmann-like Domain"/>
    <property type="match status" value="1"/>
</dbReference>
<dbReference type="PANTHER" id="PTHR43818:SF12">
    <property type="entry name" value="NADH-DEPENDENT DEHYDROGENASE-RELATED"/>
    <property type="match status" value="1"/>
</dbReference>
<evidence type="ECO:0000256" key="1">
    <source>
        <dbReference type="SAM" id="MobiDB-lite"/>
    </source>
</evidence>
<evidence type="ECO:0000259" key="2">
    <source>
        <dbReference type="Pfam" id="PF01408"/>
    </source>
</evidence>
<feature type="domain" description="Gfo/Idh/MocA-like oxidoreductase N-terminal" evidence="2">
    <location>
        <begin position="55"/>
        <end position="204"/>
    </location>
</feature>
<dbReference type="Gene3D" id="3.30.360.10">
    <property type="entry name" value="Dihydrodipicolinate Reductase, domain 2"/>
    <property type="match status" value="1"/>
</dbReference>
<dbReference type="InterPro" id="IPR000683">
    <property type="entry name" value="Gfo/Idh/MocA-like_OxRdtase_N"/>
</dbReference>
<dbReference type="PANTHER" id="PTHR43818">
    <property type="entry name" value="BCDNA.GH03377"/>
    <property type="match status" value="1"/>
</dbReference>
<dbReference type="Proteomes" id="UP000315750">
    <property type="component" value="Chromosome"/>
</dbReference>
<dbReference type="EC" id="1.1.99.28" evidence="3"/>
<reference evidence="3 4" key="1">
    <citation type="submission" date="2019-02" db="EMBL/GenBank/DDBJ databases">
        <title>Deep-cultivation of Planctomycetes and their phenomic and genomic characterization uncovers novel biology.</title>
        <authorList>
            <person name="Wiegand S."/>
            <person name="Jogler M."/>
            <person name="Boedeker C."/>
            <person name="Pinto D."/>
            <person name="Vollmers J."/>
            <person name="Rivas-Marin E."/>
            <person name="Kohn T."/>
            <person name="Peeters S.H."/>
            <person name="Heuer A."/>
            <person name="Rast P."/>
            <person name="Oberbeckmann S."/>
            <person name="Bunk B."/>
            <person name="Jeske O."/>
            <person name="Meyerdierks A."/>
            <person name="Storesund J.E."/>
            <person name="Kallscheuer N."/>
            <person name="Luecker S."/>
            <person name="Lage O.M."/>
            <person name="Pohl T."/>
            <person name="Merkel B.J."/>
            <person name="Hornburger P."/>
            <person name="Mueller R.-W."/>
            <person name="Bruemmer F."/>
            <person name="Labrenz M."/>
            <person name="Spormann A.M."/>
            <person name="Op den Camp H."/>
            <person name="Overmann J."/>
            <person name="Amann R."/>
            <person name="Jetten M.S.M."/>
            <person name="Mascher T."/>
            <person name="Medema M.H."/>
            <person name="Devos D.P."/>
            <person name="Kaster A.-K."/>
            <person name="Ovreas L."/>
            <person name="Rohde M."/>
            <person name="Galperin M.Y."/>
            <person name="Jogler C."/>
        </authorList>
    </citation>
    <scope>NUCLEOTIDE SEQUENCE [LARGE SCALE GENOMIC DNA]</scope>
    <source>
        <strain evidence="3 4">Pan181</strain>
    </source>
</reference>
<dbReference type="EMBL" id="CP036278">
    <property type="protein sequence ID" value="QDU56810.1"/>
    <property type="molecule type" value="Genomic_DNA"/>
</dbReference>
<dbReference type="AlphaFoldDB" id="A0A518APZ9"/>